<evidence type="ECO:0000313" key="2">
    <source>
        <dbReference type="Proteomes" id="UP000095256"/>
    </source>
</evidence>
<dbReference type="Gene3D" id="3.40.50.2300">
    <property type="match status" value="1"/>
</dbReference>
<accession>A0A1E5KUV5</accession>
<dbReference type="Proteomes" id="UP000095256">
    <property type="component" value="Unassembled WGS sequence"/>
</dbReference>
<sequence>MHKILVATGTSANKLKFTIEFIENYLQEKAIPVEIRGMSIYDVNETDLDMSVIVAIGPHSFTGEIPVINGTAFITKMGMEDCCEEIISLL</sequence>
<dbReference type="AlphaFoldDB" id="A0A1E5KUV5"/>
<comment type="caution">
    <text evidence="1">The sequence shown here is derived from an EMBL/GenBank/DDBJ whole genome shotgun (WGS) entry which is preliminary data.</text>
</comment>
<keyword evidence="2" id="KW-1185">Reference proteome</keyword>
<dbReference type="RefSeq" id="WP_069699384.1">
    <property type="nucleotide sequence ID" value="NZ_JAGGMA010000047.1"/>
</dbReference>
<dbReference type="OrthoDB" id="6505030at2"/>
<dbReference type="EMBL" id="MIEK01000040">
    <property type="protein sequence ID" value="OEH81630.1"/>
    <property type="molecule type" value="Genomic_DNA"/>
</dbReference>
<gene>
    <name evidence="1" type="ORF">BCR26_16040</name>
</gene>
<organism evidence="1 2">
    <name type="scientific">Enterococcus rivorum</name>
    <dbReference type="NCBI Taxonomy" id="762845"/>
    <lineage>
        <taxon>Bacteria</taxon>
        <taxon>Bacillati</taxon>
        <taxon>Bacillota</taxon>
        <taxon>Bacilli</taxon>
        <taxon>Lactobacillales</taxon>
        <taxon>Enterococcaceae</taxon>
        <taxon>Enterococcus</taxon>
    </lineage>
</organism>
<name>A0A1E5KUV5_9ENTE</name>
<reference evidence="1 2" key="1">
    <citation type="submission" date="2016-09" db="EMBL/GenBank/DDBJ databases">
        <authorList>
            <person name="Capua I."/>
            <person name="De Benedictis P."/>
            <person name="Joannis T."/>
            <person name="Lombin L.H."/>
            <person name="Cattoli G."/>
        </authorList>
    </citation>
    <scope>NUCLEOTIDE SEQUENCE [LARGE SCALE GENOMIC DNA]</scope>
    <source>
        <strain evidence="1 2">LMG 25899</strain>
    </source>
</reference>
<dbReference type="STRING" id="762845.BCR26_16040"/>
<proteinExistence type="predicted"/>
<protein>
    <submittedName>
        <fullName evidence="1">Uncharacterized protein</fullName>
    </submittedName>
</protein>
<evidence type="ECO:0000313" key="1">
    <source>
        <dbReference type="EMBL" id="OEH81630.1"/>
    </source>
</evidence>